<evidence type="ECO:0000256" key="6">
    <source>
        <dbReference type="ARBA" id="ARBA00023136"/>
    </source>
</evidence>
<keyword evidence="3 7" id="KW-0813">Transport</keyword>
<dbReference type="InterPro" id="IPR026030">
    <property type="entry name" value="Pur-cyt_permease_Fcy2/21/22"/>
</dbReference>
<evidence type="ECO:0000256" key="4">
    <source>
        <dbReference type="ARBA" id="ARBA00022692"/>
    </source>
</evidence>
<name>A0A2A7SHV6_BURGA</name>
<feature type="transmembrane region" description="Helical" evidence="8">
    <location>
        <begin position="37"/>
        <end position="59"/>
    </location>
</feature>
<feature type="transmembrane region" description="Helical" evidence="8">
    <location>
        <begin position="342"/>
        <end position="362"/>
    </location>
</feature>
<keyword evidence="5 8" id="KW-1133">Transmembrane helix</keyword>
<keyword evidence="6 7" id="KW-0472">Membrane</keyword>
<feature type="transmembrane region" description="Helical" evidence="8">
    <location>
        <begin position="177"/>
        <end position="197"/>
    </location>
</feature>
<evidence type="ECO:0000313" key="10">
    <source>
        <dbReference type="Proteomes" id="UP000220629"/>
    </source>
</evidence>
<protein>
    <submittedName>
        <fullName evidence="9">Nitrate reductase</fullName>
    </submittedName>
</protein>
<dbReference type="Pfam" id="PF02133">
    <property type="entry name" value="Transp_cyt_pur"/>
    <property type="match status" value="1"/>
</dbReference>
<dbReference type="PIRSF" id="PIRSF002744">
    <property type="entry name" value="Pur-cyt_permease"/>
    <property type="match status" value="1"/>
</dbReference>
<feature type="transmembrane region" description="Helical" evidence="8">
    <location>
        <begin position="147"/>
        <end position="168"/>
    </location>
</feature>
<feature type="transmembrane region" description="Helical" evidence="8">
    <location>
        <begin position="299"/>
        <end position="321"/>
    </location>
</feature>
<dbReference type="EMBL" id="PDDY01000001">
    <property type="protein sequence ID" value="PEH42850.1"/>
    <property type="molecule type" value="Genomic_DNA"/>
</dbReference>
<dbReference type="PANTHER" id="PTHR31806">
    <property type="entry name" value="PURINE-CYTOSINE PERMEASE FCY2-RELATED"/>
    <property type="match status" value="1"/>
</dbReference>
<evidence type="ECO:0000256" key="1">
    <source>
        <dbReference type="ARBA" id="ARBA00004141"/>
    </source>
</evidence>
<dbReference type="Proteomes" id="UP000220629">
    <property type="component" value="Unassembled WGS sequence"/>
</dbReference>
<sequence length="534" mass="56350">MSDTSHDDTSMTRIETFSFERIPDASRYARPIDLFRLLFGGCNTFSTSVLGSFPILVGLSFRDGALAIVLGVLAGTCILAPMSLFGTRNGTNDPVSSGAHFGIHGRIVGSFLALLTSVAFFSLAVWSSGDALVGGAHSLVGLPVNGATVGLSYLVFAVLVLVVCIYGFRFMLWVNKIAVWAASLMFLVGAFAFSGSFDAAYAGTLHAGGAGFWAAFCGAALVAMSNPVSFASTLGDWARYIPEHTPRHRVIGAVFVAQLATFVPFLFGLATASIIATHAPSFIASNDYVGGLLAVSPRWFLLPTCVIAIIGGMSTGTTALYGTGLDMSSMFPKRLNRVRATLLIGTLAIGFIFVGRFAFNLVESVSTFSTLIGTFSCPWMAIMVIGYVTRRGFYLADDLQVFNRGLRGGHYWFTQGWNLRAMGAWLPAALVGLAFVNLPGQFVGVLGNLAGGLDLSVPISLLLGGVLYLVFVSLFPEPDAVYGPAGRRFVRGLTHARGAALAAGPRAMGPAREAGDAARCLPVQGIGELARRGK</sequence>
<organism evidence="9 10">
    <name type="scientific">Burkholderia gladioli</name>
    <name type="common">Pseudomonas marginata</name>
    <name type="synonym">Phytomonas marginata</name>
    <dbReference type="NCBI Taxonomy" id="28095"/>
    <lineage>
        <taxon>Bacteria</taxon>
        <taxon>Pseudomonadati</taxon>
        <taxon>Pseudomonadota</taxon>
        <taxon>Betaproteobacteria</taxon>
        <taxon>Burkholderiales</taxon>
        <taxon>Burkholderiaceae</taxon>
        <taxon>Burkholderia</taxon>
    </lineage>
</organism>
<comment type="similarity">
    <text evidence="2 7">Belongs to the purine-cytosine permease (2.A.39) family.</text>
</comment>
<evidence type="ECO:0000256" key="7">
    <source>
        <dbReference type="PIRNR" id="PIRNR002744"/>
    </source>
</evidence>
<evidence type="ECO:0000256" key="8">
    <source>
        <dbReference type="SAM" id="Phobius"/>
    </source>
</evidence>
<feature type="transmembrane region" description="Helical" evidence="8">
    <location>
        <begin position="417"/>
        <end position="435"/>
    </location>
</feature>
<feature type="transmembrane region" description="Helical" evidence="8">
    <location>
        <begin position="107"/>
        <end position="127"/>
    </location>
</feature>
<dbReference type="GO" id="GO:0022857">
    <property type="term" value="F:transmembrane transporter activity"/>
    <property type="evidence" value="ECO:0007669"/>
    <property type="project" value="InterPro"/>
</dbReference>
<evidence type="ECO:0000256" key="2">
    <source>
        <dbReference type="ARBA" id="ARBA00008974"/>
    </source>
</evidence>
<comment type="caution">
    <text evidence="9">The sequence shown here is derived from an EMBL/GenBank/DDBJ whole genome shotgun (WGS) entry which is preliminary data.</text>
</comment>
<dbReference type="PANTHER" id="PTHR31806:SF1">
    <property type="entry name" value="PURINE-CYTOSINE PERMEASE FCY2-RELATED"/>
    <property type="match status" value="1"/>
</dbReference>
<keyword evidence="4 8" id="KW-0812">Transmembrane</keyword>
<feature type="transmembrane region" description="Helical" evidence="8">
    <location>
        <begin position="455"/>
        <end position="475"/>
    </location>
</feature>
<feature type="transmembrane region" description="Helical" evidence="8">
    <location>
        <begin position="368"/>
        <end position="388"/>
    </location>
</feature>
<evidence type="ECO:0000256" key="5">
    <source>
        <dbReference type="ARBA" id="ARBA00022989"/>
    </source>
</evidence>
<dbReference type="GO" id="GO:0005886">
    <property type="term" value="C:plasma membrane"/>
    <property type="evidence" value="ECO:0007669"/>
    <property type="project" value="TreeGrafter"/>
</dbReference>
<dbReference type="RefSeq" id="WP_098152701.1">
    <property type="nucleotide sequence ID" value="NZ_CADEWA010000005.1"/>
</dbReference>
<feature type="transmembrane region" description="Helical" evidence="8">
    <location>
        <begin position="209"/>
        <end position="229"/>
    </location>
</feature>
<gene>
    <name evidence="9" type="ORF">CRM94_12200</name>
</gene>
<dbReference type="Gene3D" id="1.10.4160.10">
    <property type="entry name" value="Hydantoin permease"/>
    <property type="match status" value="1"/>
</dbReference>
<comment type="subcellular location">
    <subcellularLocation>
        <location evidence="1">Membrane</location>
        <topology evidence="1">Multi-pass membrane protein</topology>
    </subcellularLocation>
</comment>
<feature type="transmembrane region" description="Helical" evidence="8">
    <location>
        <begin position="65"/>
        <end position="86"/>
    </location>
</feature>
<reference evidence="10" key="1">
    <citation type="submission" date="2017-09" db="EMBL/GenBank/DDBJ databases">
        <title>FDA dAtabase for Regulatory Grade micrObial Sequences (FDA-ARGOS): Supporting development and validation of Infectious Disease Dx tests.</title>
        <authorList>
            <person name="Minogue T."/>
            <person name="Wolcott M."/>
            <person name="Wasieloski L."/>
            <person name="Aguilar W."/>
            <person name="Moore D."/>
            <person name="Tallon L."/>
            <person name="Sadzewicz L."/>
            <person name="Ott S."/>
            <person name="Zhao X."/>
            <person name="Nagaraj S."/>
            <person name="Vavikolanu K."/>
            <person name="Aluvathingal J."/>
            <person name="Nadendla S."/>
            <person name="Sichtig H."/>
        </authorList>
    </citation>
    <scope>NUCLEOTIDE SEQUENCE [LARGE SCALE GENOMIC DNA]</scope>
    <source>
        <strain evidence="10">FDAARGOS_390</strain>
    </source>
</reference>
<proteinExistence type="inferred from homology"/>
<dbReference type="InterPro" id="IPR001248">
    <property type="entry name" value="Pur-cyt_permease"/>
</dbReference>
<evidence type="ECO:0000256" key="3">
    <source>
        <dbReference type="ARBA" id="ARBA00022448"/>
    </source>
</evidence>
<accession>A0A2A7SHV6</accession>
<evidence type="ECO:0000313" key="9">
    <source>
        <dbReference type="EMBL" id="PEH42850.1"/>
    </source>
</evidence>
<feature type="transmembrane region" description="Helical" evidence="8">
    <location>
        <begin position="250"/>
        <end position="279"/>
    </location>
</feature>
<dbReference type="AlphaFoldDB" id="A0A2A7SHV6"/>